<dbReference type="STRING" id="35570.A0A1I8P882"/>
<dbReference type="GO" id="GO:0016462">
    <property type="term" value="F:pyrophosphatase activity"/>
    <property type="evidence" value="ECO:0007669"/>
    <property type="project" value="UniProtKB-ARBA"/>
</dbReference>
<accession>A0A1I8P882</accession>
<evidence type="ECO:0000313" key="3">
    <source>
        <dbReference type="Proteomes" id="UP000095300"/>
    </source>
</evidence>
<evidence type="ECO:0000313" key="2">
    <source>
        <dbReference type="EnsemblMetazoa" id="SCAU005704-PA"/>
    </source>
</evidence>
<dbReference type="Pfam" id="PF01928">
    <property type="entry name" value="CYTH"/>
    <property type="match status" value="1"/>
</dbReference>
<dbReference type="PROSITE" id="PS51707">
    <property type="entry name" value="CYTH"/>
    <property type="match status" value="1"/>
</dbReference>
<dbReference type="AlphaFoldDB" id="A0A1I8P882"/>
<feature type="domain" description="CYTH" evidence="1">
    <location>
        <begin position="12"/>
        <end position="183"/>
    </location>
</feature>
<dbReference type="KEGG" id="scac:106082645"/>
<evidence type="ECO:0000259" key="1">
    <source>
        <dbReference type="PROSITE" id="PS51707"/>
    </source>
</evidence>
<reference evidence="2" key="1">
    <citation type="submission" date="2020-05" db="UniProtKB">
        <authorList>
            <consortium name="EnsemblMetazoa"/>
        </authorList>
    </citation>
    <scope>IDENTIFICATION</scope>
    <source>
        <strain evidence="2">USDA</strain>
    </source>
</reference>
<dbReference type="CDD" id="cd07890">
    <property type="entry name" value="CYTH-like_AC_IV-like"/>
    <property type="match status" value="1"/>
</dbReference>
<keyword evidence="3" id="KW-1185">Reference proteome</keyword>
<proteinExistence type="predicted"/>
<protein>
    <recommendedName>
        <fullName evidence="1">CYTH domain-containing protein</fullName>
    </recommendedName>
</protein>
<dbReference type="SUPFAM" id="SSF55154">
    <property type="entry name" value="CYTH-like phosphatases"/>
    <property type="match status" value="1"/>
</dbReference>
<sequence length="183" mass="20842">MASQTTAPPADERNIEIKARVGSDEEFTKRVEIAKTLTKSNGEVIVQRDVFFNSQSGRLKLRYLEPPARSQLVYYDRPDVAGPKLSKFNKIEVDEPEVLEKILTQSNGAKGIVAKTRYLFMYERTRVHLDKVEQLGNFMEFEVCLLPEQTIEEGQAVADKLMKEFGIQEADLMTGAYFDEIKS</sequence>
<name>A0A1I8P882_STOCA</name>
<dbReference type="VEuPathDB" id="VectorBase:SCAU005704"/>
<dbReference type="OrthoDB" id="6159137at2759"/>
<gene>
    <name evidence="2" type="primary">106082645</name>
</gene>
<dbReference type="Gene3D" id="2.40.320.10">
    <property type="entry name" value="Hypothetical Protein Pfu-838710-001"/>
    <property type="match status" value="1"/>
</dbReference>
<dbReference type="PANTHER" id="PTHR21028:SF2">
    <property type="entry name" value="CYTH DOMAIN-CONTAINING PROTEIN"/>
    <property type="match status" value="1"/>
</dbReference>
<dbReference type="EnsemblMetazoa" id="SCAU005704-RA">
    <property type="protein sequence ID" value="SCAU005704-PA"/>
    <property type="gene ID" value="SCAU005704"/>
</dbReference>
<organism evidence="2 3">
    <name type="scientific">Stomoxys calcitrans</name>
    <name type="common">Stable fly</name>
    <name type="synonym">Conops calcitrans</name>
    <dbReference type="NCBI Taxonomy" id="35570"/>
    <lineage>
        <taxon>Eukaryota</taxon>
        <taxon>Metazoa</taxon>
        <taxon>Ecdysozoa</taxon>
        <taxon>Arthropoda</taxon>
        <taxon>Hexapoda</taxon>
        <taxon>Insecta</taxon>
        <taxon>Pterygota</taxon>
        <taxon>Neoptera</taxon>
        <taxon>Endopterygota</taxon>
        <taxon>Diptera</taxon>
        <taxon>Brachycera</taxon>
        <taxon>Muscomorpha</taxon>
        <taxon>Muscoidea</taxon>
        <taxon>Muscidae</taxon>
        <taxon>Stomoxys</taxon>
    </lineage>
</organism>
<dbReference type="InterPro" id="IPR033469">
    <property type="entry name" value="CYTH-like_dom_sf"/>
</dbReference>
<dbReference type="InterPro" id="IPR008173">
    <property type="entry name" value="Adenylyl_cyclase_CyaB"/>
</dbReference>
<dbReference type="PANTHER" id="PTHR21028">
    <property type="entry name" value="SI:CH211-156B7.4"/>
    <property type="match status" value="1"/>
</dbReference>
<dbReference type="Proteomes" id="UP000095300">
    <property type="component" value="Unassembled WGS sequence"/>
</dbReference>
<dbReference type="InterPro" id="IPR023577">
    <property type="entry name" value="CYTH_domain"/>
</dbReference>
<dbReference type="SMART" id="SM01118">
    <property type="entry name" value="CYTH"/>
    <property type="match status" value="1"/>
</dbReference>